<feature type="transmembrane region" description="Helical" evidence="1">
    <location>
        <begin position="128"/>
        <end position="145"/>
    </location>
</feature>
<evidence type="ECO:0008006" key="4">
    <source>
        <dbReference type="Google" id="ProtNLM"/>
    </source>
</evidence>
<proteinExistence type="predicted"/>
<dbReference type="VEuPathDB" id="PlasmoDB:PVPAM_010012000"/>
<dbReference type="InterPro" id="IPR022139">
    <property type="entry name" value="Fam-L/Fam-M-like_plasmodium"/>
</dbReference>
<evidence type="ECO:0000313" key="2">
    <source>
        <dbReference type="EMBL" id="SCA83630.1"/>
    </source>
</evidence>
<dbReference type="Proteomes" id="UP000196402">
    <property type="component" value="Unassembled WGS sequence"/>
</dbReference>
<name>A0A1G4EIH4_PLAVI</name>
<keyword evidence="1" id="KW-0472">Membrane</keyword>
<evidence type="ECO:0000256" key="1">
    <source>
        <dbReference type="SAM" id="Phobius"/>
    </source>
</evidence>
<dbReference type="VEuPathDB" id="PlasmoDB:PVX_109778"/>
<dbReference type="EMBL" id="FLYH01000210">
    <property type="protein sequence ID" value="SCA83630.1"/>
    <property type="molecule type" value="Genomic_DNA"/>
</dbReference>
<keyword evidence="1" id="KW-0812">Transmembrane</keyword>
<feature type="non-terminal residue" evidence="2">
    <location>
        <position position="223"/>
    </location>
</feature>
<reference evidence="2 3" key="1">
    <citation type="submission" date="2016-07" db="EMBL/GenBank/DDBJ databases">
        <authorList>
            <consortium name="Pathogen Informatics"/>
        </authorList>
    </citation>
    <scope>NUCLEOTIDE SEQUENCE [LARGE SCALE GENOMIC DNA]</scope>
</reference>
<sequence>LIRTLENGNKIDISLDIRTHRILAKHEYQNEMPTRELQYKESYNRDNYKLEKGKGKNNTFQQLKEGRTNHVDVYLKCYRNRYSKKSGLKKLDCYYEKVLFNSFNKINKIVEHKKASKSKFISMICTKYGLPLLLLSLFPLLTFAIPEITVGKKHSEKVGMCKFTKDTGTPDKLNFSNHDQCEYDDIKGPYLRYIILIIFVFIVLSLIIYTYMKILKYDRIKAG</sequence>
<gene>
    <name evidence="2" type="ORF">PVT01_000072300</name>
</gene>
<protein>
    <recommendedName>
        <fullName evidence="4">VIR protein</fullName>
    </recommendedName>
</protein>
<organism evidence="2 3">
    <name type="scientific">Plasmodium vivax</name>
    <name type="common">malaria parasite P. vivax</name>
    <dbReference type="NCBI Taxonomy" id="5855"/>
    <lineage>
        <taxon>Eukaryota</taxon>
        <taxon>Sar</taxon>
        <taxon>Alveolata</taxon>
        <taxon>Apicomplexa</taxon>
        <taxon>Aconoidasida</taxon>
        <taxon>Haemosporida</taxon>
        <taxon>Plasmodiidae</taxon>
        <taxon>Plasmodium</taxon>
        <taxon>Plasmodium (Plasmodium)</taxon>
    </lineage>
</organism>
<accession>A0A1G4EIH4</accession>
<dbReference type="Pfam" id="PF12420">
    <property type="entry name" value="DUF3671"/>
    <property type="match status" value="1"/>
</dbReference>
<dbReference type="VEuPathDB" id="PlasmoDB:PVW1_060032700"/>
<feature type="transmembrane region" description="Helical" evidence="1">
    <location>
        <begin position="190"/>
        <end position="211"/>
    </location>
</feature>
<feature type="non-terminal residue" evidence="2">
    <location>
        <position position="1"/>
    </location>
</feature>
<evidence type="ECO:0000313" key="3">
    <source>
        <dbReference type="Proteomes" id="UP000196402"/>
    </source>
</evidence>
<dbReference type="VEuPathDB" id="PlasmoDB:PVP01_0007680"/>
<keyword evidence="1" id="KW-1133">Transmembrane helix</keyword>
<dbReference type="AlphaFoldDB" id="A0A1G4EIH4"/>